<dbReference type="RefSeq" id="WP_170097787.1">
    <property type="nucleotide sequence ID" value="NZ_WOWA01000007.1"/>
</dbReference>
<comment type="caution">
    <text evidence="2">The sequence shown here is derived from an EMBL/GenBank/DDBJ whole genome shotgun (WGS) entry which is preliminary data.</text>
</comment>
<keyword evidence="1" id="KW-0472">Membrane</keyword>
<feature type="transmembrane region" description="Helical" evidence="1">
    <location>
        <begin position="33"/>
        <end position="59"/>
    </location>
</feature>
<proteinExistence type="predicted"/>
<evidence type="ECO:0000313" key="3">
    <source>
        <dbReference type="Proteomes" id="UP000641625"/>
    </source>
</evidence>
<accession>A0A847UQ67</accession>
<gene>
    <name evidence="2" type="ORF">GOC77_13925</name>
</gene>
<keyword evidence="1" id="KW-1133">Transmembrane helix</keyword>
<evidence type="ECO:0000313" key="2">
    <source>
        <dbReference type="EMBL" id="NLV14361.1"/>
    </source>
</evidence>
<evidence type="ECO:0000256" key="1">
    <source>
        <dbReference type="SAM" id="Phobius"/>
    </source>
</evidence>
<protein>
    <submittedName>
        <fullName evidence="2">Uncharacterized protein</fullName>
    </submittedName>
</protein>
<sequence length="84" mass="9150">MVRIPTALPESIVETVGGIFSGGFVDVLWKVTIGVLFLALIYLLSLMGIFGALIASALFSTLFSDDVRAAVIDIWNRDFWTAKV</sequence>
<organism evidence="2 3">
    <name type="scientific">Haloarcula argentinensis</name>
    <dbReference type="NCBI Taxonomy" id="43776"/>
    <lineage>
        <taxon>Archaea</taxon>
        <taxon>Methanobacteriati</taxon>
        <taxon>Methanobacteriota</taxon>
        <taxon>Stenosarchaea group</taxon>
        <taxon>Halobacteria</taxon>
        <taxon>Halobacteriales</taxon>
        <taxon>Haloarculaceae</taxon>
        <taxon>Haloarcula</taxon>
    </lineage>
</organism>
<dbReference type="Proteomes" id="UP000641625">
    <property type="component" value="Unassembled WGS sequence"/>
</dbReference>
<name>A0A847UQ67_HALAR</name>
<keyword evidence="1" id="KW-0812">Transmembrane</keyword>
<dbReference type="EMBL" id="WOWA01000007">
    <property type="protein sequence ID" value="NLV14361.1"/>
    <property type="molecule type" value="Genomic_DNA"/>
</dbReference>
<dbReference type="AlphaFoldDB" id="A0A847UQ67"/>
<reference evidence="2" key="1">
    <citation type="submission" date="2019-12" db="EMBL/GenBank/DDBJ databases">
        <title>Whole genome sequencing of Haloarcula argentinensis strain pws5.</title>
        <authorList>
            <person name="Verma D.K."/>
            <person name="Gopal K."/>
            <person name="Prasad E.S."/>
        </authorList>
    </citation>
    <scope>NUCLEOTIDE SEQUENCE</scope>
    <source>
        <strain evidence="2">Pws5</strain>
    </source>
</reference>